<keyword evidence="7 8" id="KW-0472">Membrane</keyword>
<evidence type="ECO:0000256" key="5">
    <source>
        <dbReference type="ARBA" id="ARBA00022692"/>
    </source>
</evidence>
<dbReference type="InterPro" id="IPR002549">
    <property type="entry name" value="AI-2E-like"/>
</dbReference>
<evidence type="ECO:0000256" key="6">
    <source>
        <dbReference type="ARBA" id="ARBA00022989"/>
    </source>
</evidence>
<keyword evidence="6 8" id="KW-1133">Transmembrane helix</keyword>
<dbReference type="PANTHER" id="PTHR21716:SF53">
    <property type="entry name" value="PERMEASE PERM-RELATED"/>
    <property type="match status" value="1"/>
</dbReference>
<dbReference type="EMBL" id="UOFP01000158">
    <property type="protein sequence ID" value="VAW86790.1"/>
    <property type="molecule type" value="Genomic_DNA"/>
</dbReference>
<evidence type="ECO:0000256" key="1">
    <source>
        <dbReference type="ARBA" id="ARBA00004651"/>
    </source>
</evidence>
<dbReference type="Pfam" id="PF01594">
    <property type="entry name" value="AI-2E_transport"/>
    <property type="match status" value="1"/>
</dbReference>
<feature type="transmembrane region" description="Helical" evidence="8">
    <location>
        <begin position="313"/>
        <end position="342"/>
    </location>
</feature>
<comment type="similarity">
    <text evidence="2">Belongs to the autoinducer-2 exporter (AI-2E) (TC 2.A.86) family.</text>
</comment>
<feature type="transmembrane region" description="Helical" evidence="8">
    <location>
        <begin position="282"/>
        <end position="301"/>
    </location>
</feature>
<sequence length="358" mass="39263">MIEIFKGWYQRNFSDPQAVILSVLLVIGFLVVIFLGEMLAPLLASVVLAYLLEGTVAKLQQHGVARLWAVTGVFTLFMGLLVYTILGLIPMLSQQVSDLVGEIPNMITKGQHSLLTLHESYPNYFSEEQVRELMSGVRADLTSLGQNVFSKSIASIPALITVLVYLILVPIMVFFFLKDKAAIVIWCTGYLPEQRRLAGEVWKEMDRQIGNYIRGKILEIIIVGIVSYIVFFMMGLNYAPLLAVLVGISVLVPYIGAVVVTAPVALIAYFQWGFSADFGYLVLAYAIIQVLDGNVLVPILFSEAVNLHPVAIIAAVLIFGGVWGFWGVFFAIPLATLVVAVLNAWPKDSQAADSTATT</sequence>
<evidence type="ECO:0000256" key="4">
    <source>
        <dbReference type="ARBA" id="ARBA00022475"/>
    </source>
</evidence>
<name>A0A3B0ZCU4_9ZZZZ</name>
<organism evidence="9">
    <name type="scientific">hydrothermal vent metagenome</name>
    <dbReference type="NCBI Taxonomy" id="652676"/>
    <lineage>
        <taxon>unclassified sequences</taxon>
        <taxon>metagenomes</taxon>
        <taxon>ecological metagenomes</taxon>
    </lineage>
</organism>
<feature type="transmembrane region" description="Helical" evidence="8">
    <location>
        <begin position="20"/>
        <end position="52"/>
    </location>
</feature>
<dbReference type="PANTHER" id="PTHR21716">
    <property type="entry name" value="TRANSMEMBRANE PROTEIN"/>
    <property type="match status" value="1"/>
</dbReference>
<feature type="transmembrane region" description="Helical" evidence="8">
    <location>
        <begin position="64"/>
        <end position="89"/>
    </location>
</feature>
<dbReference type="AlphaFoldDB" id="A0A3B0ZCU4"/>
<proteinExistence type="inferred from homology"/>
<feature type="transmembrane region" description="Helical" evidence="8">
    <location>
        <begin position="242"/>
        <end position="270"/>
    </location>
</feature>
<comment type="subcellular location">
    <subcellularLocation>
        <location evidence="1">Cell membrane</location>
        <topology evidence="1">Multi-pass membrane protein</topology>
    </subcellularLocation>
</comment>
<accession>A0A3B0ZCU4</accession>
<evidence type="ECO:0000256" key="8">
    <source>
        <dbReference type="SAM" id="Phobius"/>
    </source>
</evidence>
<evidence type="ECO:0000256" key="7">
    <source>
        <dbReference type="ARBA" id="ARBA00023136"/>
    </source>
</evidence>
<feature type="transmembrane region" description="Helical" evidence="8">
    <location>
        <begin position="153"/>
        <end position="177"/>
    </location>
</feature>
<dbReference type="GO" id="GO:0005886">
    <property type="term" value="C:plasma membrane"/>
    <property type="evidence" value="ECO:0007669"/>
    <property type="project" value="UniProtKB-SubCell"/>
</dbReference>
<dbReference type="GO" id="GO:0055085">
    <property type="term" value="P:transmembrane transport"/>
    <property type="evidence" value="ECO:0007669"/>
    <property type="project" value="TreeGrafter"/>
</dbReference>
<evidence type="ECO:0000313" key="9">
    <source>
        <dbReference type="EMBL" id="VAW86790.1"/>
    </source>
</evidence>
<keyword evidence="4" id="KW-1003">Cell membrane</keyword>
<gene>
    <name evidence="9" type="ORF">MNBD_GAMMA18-1484</name>
</gene>
<protein>
    <submittedName>
        <fullName evidence="9">Permease PerM (= YfgO)</fullName>
    </submittedName>
</protein>
<keyword evidence="5 8" id="KW-0812">Transmembrane</keyword>
<keyword evidence="3" id="KW-0813">Transport</keyword>
<reference evidence="9" key="1">
    <citation type="submission" date="2018-06" db="EMBL/GenBank/DDBJ databases">
        <authorList>
            <person name="Zhirakovskaya E."/>
        </authorList>
    </citation>
    <scope>NUCLEOTIDE SEQUENCE</scope>
</reference>
<evidence type="ECO:0000256" key="2">
    <source>
        <dbReference type="ARBA" id="ARBA00009773"/>
    </source>
</evidence>
<feature type="transmembrane region" description="Helical" evidence="8">
    <location>
        <begin position="217"/>
        <end position="236"/>
    </location>
</feature>
<evidence type="ECO:0000256" key="3">
    <source>
        <dbReference type="ARBA" id="ARBA00022448"/>
    </source>
</evidence>